<gene>
    <name evidence="7" type="ORF">BQ3484_6</name>
</gene>
<feature type="domain" description="mRNA triphosphatase Cet1-like" evidence="6">
    <location>
        <begin position="77"/>
        <end position="160"/>
    </location>
</feature>
<dbReference type="InterPro" id="IPR039753">
    <property type="entry name" value="RG7MT1"/>
</dbReference>
<dbReference type="PANTHER" id="PTHR12189">
    <property type="entry name" value="MRNA GUANINE-7- METHYLTRANSFERASE"/>
    <property type="match status" value="1"/>
</dbReference>
<dbReference type="Gene3D" id="2.40.50.140">
    <property type="entry name" value="Nucleic acid-binding proteins"/>
    <property type="match status" value="1"/>
</dbReference>
<dbReference type="InterPro" id="IPR001339">
    <property type="entry name" value="mRNA_cap_enzyme_adenylation"/>
</dbReference>
<dbReference type="RefSeq" id="YP_009328946.1">
    <property type="nucleotide sequence ID" value="NC_032108.1"/>
</dbReference>
<accession>A0A1M7XTS0</accession>
<dbReference type="EC" id="3.6.1.74" evidence="3"/>
<dbReference type="KEGG" id="vg:30523485"/>
<dbReference type="Gene3D" id="3.30.470.30">
    <property type="entry name" value="DNA ligase/mRNA capping enzyme"/>
    <property type="match status" value="1"/>
</dbReference>
<evidence type="ECO:0000259" key="6">
    <source>
        <dbReference type="Pfam" id="PF02940"/>
    </source>
</evidence>
<proteinExistence type="predicted"/>
<name>A0A1M7XTS0_9VIRU</name>
<evidence type="ECO:0000256" key="2">
    <source>
        <dbReference type="ARBA" id="ARBA00022801"/>
    </source>
</evidence>
<dbReference type="Gene3D" id="3.20.100.10">
    <property type="entry name" value="mRNA triphosphatase Cet1-like"/>
    <property type="match status" value="1"/>
</dbReference>
<feature type="domain" description="mRNA capping enzyme adenylation" evidence="5">
    <location>
        <begin position="239"/>
        <end position="403"/>
    </location>
</feature>
<dbReference type="SUPFAM" id="SSF55154">
    <property type="entry name" value="CYTH-like phosphatases"/>
    <property type="match status" value="1"/>
</dbReference>
<evidence type="ECO:0000313" key="8">
    <source>
        <dbReference type="Proteomes" id="UP000201465"/>
    </source>
</evidence>
<dbReference type="InterPro" id="IPR033469">
    <property type="entry name" value="CYTH-like_dom_sf"/>
</dbReference>
<evidence type="ECO:0000256" key="4">
    <source>
        <dbReference type="ARBA" id="ARBA00047740"/>
    </source>
</evidence>
<organism evidence="7 8">
    <name type="scientific">Cedratvirus A11</name>
    <dbReference type="NCBI Taxonomy" id="1903266"/>
    <lineage>
        <taxon>Viruses</taxon>
        <taxon>Pithoviruses</taxon>
        <taxon>Orthocedratvirinae</taxon>
        <taxon>Alphacedratvirus</taxon>
        <taxon>Alphacedratvirus aljazairmassiliense</taxon>
    </lineage>
</organism>
<protein>
    <recommendedName>
        <fullName evidence="3">mRNA 5'-phosphatase</fullName>
        <ecNumber evidence="3">3.6.1.74</ecNumber>
    </recommendedName>
</protein>
<dbReference type="PANTHER" id="PTHR12189:SF2">
    <property type="entry name" value="MRNA CAP GUANINE-N7 METHYLTRANSFERASE"/>
    <property type="match status" value="1"/>
</dbReference>
<sequence length="995" mass="113700">MLGNDLLLRIHRDLVQYPDAEVEFRFGTFNREGRYMGGISRRAYDRFLRSFPRAPFEDEESEDFISHSVRKRVVLATQDKPEKTTWISKERIYSYHSEEYPFHLSISREKELPEIKNFSYTLLRRKHRRSFFISNFRIDLTRVEEITNTVRTTFEVELEVLSVSFVDKELMVALTLVLGILLDTKYVYTQTIKANILNIVNRILGGSTGSGIDPGLLMQSRNLKLEDMVWGGLVGNRSTSYSVTHKADGIRKLLVFANTGTWLIMPPNEVNLLTPEVDTGLVGTILDGEEIPKESRTGPLPETEYWYMAFDCLSYAQPLASARYDVTIQRKTLNERLQACQEVADRNKSKLLYVNSKEFYNFNSPETFYRRMREMFAKQNSLGYKQDGFIFTPLNVPYNPRSDKFPLYERVLTRIPDNCKWKPPSQLTIDLAIRWISTPEGRRVEVLTSENRKYVPFQGTRRHPLQEVVVNQVLDVGTNTIIEFQAGENKLVPIRVREKLHPNRKEVALDVWRDAHEPLTEETLKGDNFVLVRRYHNRIKRELLGSLKQGSSLLDLGSGQGADIRKWDDLQTVFAVEPSAQRIEEMVSRLLSAGYTQEERGAGSLSFLSPDRYRTVYILQNYAQDTEEIVNFVLSHGGQVDSVSSLLSTTFFWESQDILSRVVQTIKRSMKDDGTFLYLTIDGNAVLQTFEPEKGIALERLDLGKNSMYLSDVAEERNAPSRGRRLTLNFPDMIIDGQTEPLVFLEDIMGEFTLDTRRADKEKFLTPEEAIFTNLYVYGKGKKILTPGGISPSPERAPLSSEQEAGNILPEAGNILPEDEVELFPLNWQEGVVRIGVSRNNSLLSSLLQSFYPQYRNNPSPEARSDIVAAFREELALSLPEKYSTLEKGGLVSLGLVKREYSLPDLVARLNNQGEQIGRALYPFIASSFDLNLYLVSAQTLQPSYSTKFNKKNAVVLLDHGNEEMELLGIVEGEDIFTTFEAEDPFVQKMNQLLS</sequence>
<dbReference type="GO" id="GO:0140818">
    <property type="term" value="F:mRNA 5'-triphosphate monophosphatase activity"/>
    <property type="evidence" value="ECO:0007669"/>
    <property type="project" value="UniProtKB-EC"/>
</dbReference>
<dbReference type="Pfam" id="PF01331">
    <property type="entry name" value="mRNA_cap_enzyme"/>
    <property type="match status" value="1"/>
</dbReference>
<dbReference type="UniPathway" id="UPA00922"/>
<keyword evidence="1" id="KW-0507">mRNA processing</keyword>
<evidence type="ECO:0000259" key="5">
    <source>
        <dbReference type="Pfam" id="PF01331"/>
    </source>
</evidence>
<dbReference type="OrthoDB" id="16561at10239"/>
<comment type="catalytic activity">
    <reaction evidence="4">
        <text>a 5'-end triphospho-ribonucleoside in mRNA + H2O = a 5'-end diphospho-ribonucleoside in mRNA + phosphate + H(+)</text>
        <dbReference type="Rhea" id="RHEA:67004"/>
        <dbReference type="Rhea" id="RHEA-COMP:17164"/>
        <dbReference type="Rhea" id="RHEA-COMP:17165"/>
        <dbReference type="ChEBI" id="CHEBI:15377"/>
        <dbReference type="ChEBI" id="CHEBI:15378"/>
        <dbReference type="ChEBI" id="CHEBI:43474"/>
        <dbReference type="ChEBI" id="CHEBI:167616"/>
        <dbReference type="ChEBI" id="CHEBI:167618"/>
        <dbReference type="EC" id="3.6.1.74"/>
    </reaction>
    <physiologicalReaction direction="left-to-right" evidence="4">
        <dbReference type="Rhea" id="RHEA:67005"/>
    </physiologicalReaction>
</comment>
<dbReference type="InterPro" id="IPR004206">
    <property type="entry name" value="mRNA_triPase_Cet1"/>
</dbReference>
<dbReference type="InterPro" id="IPR012340">
    <property type="entry name" value="NA-bd_OB-fold"/>
</dbReference>
<evidence type="ECO:0000313" key="7">
    <source>
        <dbReference type="EMBL" id="SHO33074.1"/>
    </source>
</evidence>
<dbReference type="GO" id="GO:0004482">
    <property type="term" value="F:mRNA 5'-cap (guanine-N7-)-methyltransferase activity"/>
    <property type="evidence" value="ECO:0007669"/>
    <property type="project" value="InterPro"/>
</dbReference>
<evidence type="ECO:0000256" key="3">
    <source>
        <dbReference type="ARBA" id="ARBA00035028"/>
    </source>
</evidence>
<dbReference type="Gene3D" id="3.40.50.150">
    <property type="entry name" value="Vaccinia Virus protein VP39"/>
    <property type="match status" value="1"/>
</dbReference>
<dbReference type="Proteomes" id="UP000201465">
    <property type="component" value="Segment"/>
</dbReference>
<dbReference type="GO" id="GO:0004651">
    <property type="term" value="F:polynucleotide 5'-phosphatase activity"/>
    <property type="evidence" value="ECO:0007669"/>
    <property type="project" value="InterPro"/>
</dbReference>
<keyword evidence="8" id="KW-1185">Reference proteome</keyword>
<dbReference type="EMBL" id="LT671577">
    <property type="protein sequence ID" value="SHO33074.1"/>
    <property type="molecule type" value="Genomic_DNA"/>
</dbReference>
<dbReference type="GO" id="GO:0004484">
    <property type="term" value="F:mRNA guanylyltransferase activity"/>
    <property type="evidence" value="ECO:0007669"/>
    <property type="project" value="InterPro"/>
</dbReference>
<dbReference type="InterPro" id="IPR029063">
    <property type="entry name" value="SAM-dependent_MTases_sf"/>
</dbReference>
<evidence type="ECO:0000256" key="1">
    <source>
        <dbReference type="ARBA" id="ARBA00022664"/>
    </source>
</evidence>
<dbReference type="SUPFAM" id="SSF53335">
    <property type="entry name" value="S-adenosyl-L-methionine-dependent methyltransferases"/>
    <property type="match status" value="1"/>
</dbReference>
<dbReference type="GO" id="GO:0005524">
    <property type="term" value="F:ATP binding"/>
    <property type="evidence" value="ECO:0007669"/>
    <property type="project" value="InterPro"/>
</dbReference>
<dbReference type="Pfam" id="PF02940">
    <property type="entry name" value="mRNA_triPase"/>
    <property type="match status" value="1"/>
</dbReference>
<dbReference type="SUPFAM" id="SSF56091">
    <property type="entry name" value="DNA ligase/mRNA capping enzyme, catalytic domain"/>
    <property type="match status" value="1"/>
</dbReference>
<reference evidence="7 8" key="1">
    <citation type="submission" date="2016-11" db="EMBL/GenBank/DDBJ databases">
        <authorList>
            <consortium name="Urmite Genomes"/>
        </authorList>
    </citation>
    <scope>NUCLEOTIDE SEQUENCE [LARGE SCALE GENOMIC DNA]</scope>
    <source>
        <strain evidence="7 8">A11</strain>
    </source>
</reference>
<dbReference type="InterPro" id="IPR037009">
    <property type="entry name" value="mRNA_triPase_Cet1_sf"/>
</dbReference>
<keyword evidence="2" id="KW-0378">Hydrolase</keyword>
<dbReference type="GeneID" id="30523485"/>